<evidence type="ECO:0000313" key="2">
    <source>
        <dbReference type="EMBL" id="KAK9500027.1"/>
    </source>
</evidence>
<protein>
    <recommendedName>
        <fullName evidence="4">PiggyBac transposable element-derived protein domain-containing protein</fullName>
    </recommendedName>
</protein>
<dbReference type="Proteomes" id="UP001461498">
    <property type="component" value="Unassembled WGS sequence"/>
</dbReference>
<organism evidence="2 3">
    <name type="scientific">Rhynocoris fuscipes</name>
    <dbReference type="NCBI Taxonomy" id="488301"/>
    <lineage>
        <taxon>Eukaryota</taxon>
        <taxon>Metazoa</taxon>
        <taxon>Ecdysozoa</taxon>
        <taxon>Arthropoda</taxon>
        <taxon>Hexapoda</taxon>
        <taxon>Insecta</taxon>
        <taxon>Pterygota</taxon>
        <taxon>Neoptera</taxon>
        <taxon>Paraneoptera</taxon>
        <taxon>Hemiptera</taxon>
        <taxon>Heteroptera</taxon>
        <taxon>Panheteroptera</taxon>
        <taxon>Cimicomorpha</taxon>
        <taxon>Reduviidae</taxon>
        <taxon>Harpactorinae</taxon>
        <taxon>Harpactorini</taxon>
        <taxon>Rhynocoris</taxon>
    </lineage>
</organism>
<gene>
    <name evidence="2" type="ORF">O3M35_001369</name>
</gene>
<keyword evidence="3" id="KW-1185">Reference proteome</keyword>
<evidence type="ECO:0000313" key="3">
    <source>
        <dbReference type="Proteomes" id="UP001461498"/>
    </source>
</evidence>
<accession>A0AAW1CNQ4</accession>
<reference evidence="2 3" key="1">
    <citation type="submission" date="2022-12" db="EMBL/GenBank/DDBJ databases">
        <title>Chromosome-level genome assembly of true bugs.</title>
        <authorList>
            <person name="Ma L."/>
            <person name="Li H."/>
        </authorList>
    </citation>
    <scope>NUCLEOTIDE SEQUENCE [LARGE SCALE GENOMIC DNA]</scope>
    <source>
        <strain evidence="2">Lab_2022b</strain>
    </source>
</reference>
<feature type="compositionally biased region" description="Acidic residues" evidence="1">
    <location>
        <begin position="86"/>
        <end position="100"/>
    </location>
</feature>
<proteinExistence type="predicted"/>
<feature type="region of interest" description="Disordered" evidence="1">
    <location>
        <begin position="71"/>
        <end position="100"/>
    </location>
</feature>
<dbReference type="EMBL" id="JAPXFL010000010">
    <property type="protein sequence ID" value="KAK9500027.1"/>
    <property type="molecule type" value="Genomic_DNA"/>
</dbReference>
<evidence type="ECO:0000256" key="1">
    <source>
        <dbReference type="SAM" id="MobiDB-lite"/>
    </source>
</evidence>
<comment type="caution">
    <text evidence="2">The sequence shown here is derived from an EMBL/GenBank/DDBJ whole genome shotgun (WGS) entry which is preliminary data.</text>
</comment>
<name>A0AAW1CNQ4_9HEMI</name>
<dbReference type="AlphaFoldDB" id="A0AAW1CNQ4"/>
<sequence>MKNLDCPRPCIYSDIESSSDELEFEVYNEHNINNIDALSRDNADNIELSYESDSNDSDTFPVVRRYVPRIESDIEGSESETKENVEDTADSTENDEWIDVSEVDNIPSPMDFDISPRIAGPQISNDIKEPLDFFQLYFTDTLIDSIIKETNDYANSKTPRKAIVKKINMEYME</sequence>
<evidence type="ECO:0008006" key="4">
    <source>
        <dbReference type="Google" id="ProtNLM"/>
    </source>
</evidence>